<reference evidence="1 2" key="1">
    <citation type="journal article" date="2019" name="Emerg. Microbes Infect.">
        <title>Comprehensive subspecies identification of 175 nontuberculous mycobacteria species based on 7547 genomic profiles.</title>
        <authorList>
            <person name="Matsumoto Y."/>
            <person name="Kinjo T."/>
            <person name="Motooka D."/>
            <person name="Nabeya D."/>
            <person name="Jung N."/>
            <person name="Uechi K."/>
            <person name="Horii T."/>
            <person name="Iida T."/>
            <person name="Fujita J."/>
            <person name="Nakamura S."/>
        </authorList>
    </citation>
    <scope>NUCLEOTIDE SEQUENCE [LARGE SCALE GENOMIC DNA]</scope>
    <source>
        <strain evidence="1 2">JCM 12375</strain>
    </source>
</reference>
<proteinExistence type="predicted"/>
<protein>
    <recommendedName>
        <fullName evidence="3">PRC-barrel domain containing protein</fullName>
    </recommendedName>
</protein>
<keyword evidence="2" id="KW-1185">Reference proteome</keyword>
<dbReference type="EMBL" id="AP022567">
    <property type="protein sequence ID" value="BBX35403.1"/>
    <property type="molecule type" value="Genomic_DNA"/>
</dbReference>
<gene>
    <name evidence="1" type="ORF">MMAGJ_46850</name>
</gene>
<name>A0ABN5YBC9_MYCME</name>
<organism evidence="1 2">
    <name type="scientific">Mycolicibacterium mageritense</name>
    <name type="common">Mycobacterium mageritense</name>
    <dbReference type="NCBI Taxonomy" id="53462"/>
    <lineage>
        <taxon>Bacteria</taxon>
        <taxon>Bacillati</taxon>
        <taxon>Actinomycetota</taxon>
        <taxon>Actinomycetes</taxon>
        <taxon>Mycobacteriales</taxon>
        <taxon>Mycobacteriaceae</taxon>
        <taxon>Mycolicibacterium</taxon>
    </lineage>
</organism>
<evidence type="ECO:0000313" key="1">
    <source>
        <dbReference type="EMBL" id="BBX35403.1"/>
    </source>
</evidence>
<accession>A0ABN5YBC9</accession>
<sequence length="115" mass="12479">MQLSNLLGTEVVDAAHHRVGTVVDVRLRIAGDRCDHPPTPRVAGLVISPRTGSSYLGYERTAINAPALIAKIAAWRHRGTFVAAWDDVARVGSDRITLRPGYTRHPAALTTEQSD</sequence>
<dbReference type="Proteomes" id="UP000465622">
    <property type="component" value="Chromosome"/>
</dbReference>
<evidence type="ECO:0008006" key="3">
    <source>
        <dbReference type="Google" id="ProtNLM"/>
    </source>
</evidence>
<dbReference type="RefSeq" id="WP_036434246.1">
    <property type="nucleotide sequence ID" value="NZ_AP022567.1"/>
</dbReference>
<evidence type="ECO:0000313" key="2">
    <source>
        <dbReference type="Proteomes" id="UP000465622"/>
    </source>
</evidence>